<gene>
    <name evidence="4" type="ORF">KDK92_08505</name>
</gene>
<dbReference type="AlphaFoldDB" id="A0A9J6NZC0"/>
<dbReference type="InterPro" id="IPR036388">
    <property type="entry name" value="WH-like_DNA-bd_sf"/>
</dbReference>
<dbReference type="InterPro" id="IPR057727">
    <property type="entry name" value="WCX_dom"/>
</dbReference>
<dbReference type="Pfam" id="PF08279">
    <property type="entry name" value="HTH_11"/>
    <property type="match status" value="1"/>
</dbReference>
<dbReference type="PANTHER" id="PTHR34580">
    <property type="match status" value="1"/>
</dbReference>
<sequence length="315" mass="37063">MKKHRHISIIIKLLTHEKVTAKELAEQLEVSTRTILRDIDTINEAGIPIISYQGRDGGFGIMSSFKIDKNFLSRQEVSTLLMSLRGIEKAYISQELRSIMDKLEHIQDTIQNSEDSKNNVLFDFSSWGKSGYTEKKVKCIRDAINYKNVIRFMYFNANGTYTERDIDPIHLLFKSTSWYVYGFCRVRNDYRLFKLSRIKNLEITDELFERKNMESYEFDQDYSYGHNERKNDKILLKFKKEAVNKLCDYIDVEAMEFKEDGYVYAELNFPIDEWSIGFILGFGEEVEVIDPVFLKNIIIDKVEKINKLYKSANDE</sequence>
<dbReference type="InterPro" id="IPR028349">
    <property type="entry name" value="PafC-like"/>
</dbReference>
<dbReference type="InterPro" id="IPR026881">
    <property type="entry name" value="WYL_dom"/>
</dbReference>
<evidence type="ECO:0000256" key="1">
    <source>
        <dbReference type="ARBA" id="ARBA00023015"/>
    </source>
</evidence>
<evidence type="ECO:0000259" key="3">
    <source>
        <dbReference type="PROSITE" id="PS51000"/>
    </source>
</evidence>
<organism evidence="4 5">
    <name type="scientific">Oceanirhabdus seepicola</name>
    <dbReference type="NCBI Taxonomy" id="2828781"/>
    <lineage>
        <taxon>Bacteria</taxon>
        <taxon>Bacillati</taxon>
        <taxon>Bacillota</taxon>
        <taxon>Clostridia</taxon>
        <taxon>Eubacteriales</taxon>
        <taxon>Clostridiaceae</taxon>
        <taxon>Oceanirhabdus</taxon>
    </lineage>
</organism>
<dbReference type="EMBL" id="JAGSOJ010000002">
    <property type="protein sequence ID" value="MCM1989778.1"/>
    <property type="molecule type" value="Genomic_DNA"/>
</dbReference>
<keyword evidence="5" id="KW-1185">Reference proteome</keyword>
<dbReference type="PANTHER" id="PTHR34580:SF1">
    <property type="entry name" value="PROTEIN PAFC"/>
    <property type="match status" value="1"/>
</dbReference>
<dbReference type="InterPro" id="IPR001034">
    <property type="entry name" value="DeoR_HTH"/>
</dbReference>
<dbReference type="InterPro" id="IPR036390">
    <property type="entry name" value="WH_DNA-bd_sf"/>
</dbReference>
<feature type="domain" description="HTH deoR-type" evidence="3">
    <location>
        <begin position="2"/>
        <end position="57"/>
    </location>
</feature>
<dbReference type="PROSITE" id="PS51000">
    <property type="entry name" value="HTH_DEOR_2"/>
    <property type="match status" value="1"/>
</dbReference>
<reference evidence="4" key="2">
    <citation type="submission" date="2021-04" db="EMBL/GenBank/DDBJ databases">
        <authorList>
            <person name="Dong X."/>
        </authorList>
    </citation>
    <scope>NUCLEOTIDE SEQUENCE</scope>
    <source>
        <strain evidence="4">ZWT</strain>
    </source>
</reference>
<dbReference type="PROSITE" id="PS52050">
    <property type="entry name" value="WYL"/>
    <property type="match status" value="1"/>
</dbReference>
<dbReference type="RefSeq" id="WP_250858803.1">
    <property type="nucleotide sequence ID" value="NZ_JAGSOJ010000002.1"/>
</dbReference>
<dbReference type="Pfam" id="PF13280">
    <property type="entry name" value="WYL"/>
    <property type="match status" value="1"/>
</dbReference>
<name>A0A9J6NZC0_9CLOT</name>
<comment type="caution">
    <text evidence="4">The sequence shown here is derived from an EMBL/GenBank/DDBJ whole genome shotgun (WGS) entry which is preliminary data.</text>
</comment>
<dbReference type="InterPro" id="IPR013196">
    <property type="entry name" value="HTH_11"/>
</dbReference>
<reference evidence="4" key="1">
    <citation type="journal article" date="2021" name="mSystems">
        <title>Bacteria and Archaea Synergistically Convert Glycine Betaine to Biogenic Methane in the Formosa Cold Seep of the South China Sea.</title>
        <authorList>
            <person name="Li L."/>
            <person name="Zhang W."/>
            <person name="Zhang S."/>
            <person name="Song L."/>
            <person name="Sun Q."/>
            <person name="Zhang H."/>
            <person name="Xiang H."/>
            <person name="Dong X."/>
        </authorList>
    </citation>
    <scope>NUCLEOTIDE SEQUENCE</scope>
    <source>
        <strain evidence="4">ZWT</strain>
    </source>
</reference>
<proteinExistence type="predicted"/>
<dbReference type="InterPro" id="IPR051534">
    <property type="entry name" value="CBASS_pafABC_assoc_protein"/>
</dbReference>
<dbReference type="GO" id="GO:0003700">
    <property type="term" value="F:DNA-binding transcription factor activity"/>
    <property type="evidence" value="ECO:0007669"/>
    <property type="project" value="InterPro"/>
</dbReference>
<dbReference type="Proteomes" id="UP001056429">
    <property type="component" value="Unassembled WGS sequence"/>
</dbReference>
<dbReference type="SUPFAM" id="SSF46785">
    <property type="entry name" value="Winged helix' DNA-binding domain"/>
    <property type="match status" value="1"/>
</dbReference>
<accession>A0A9J6NZC0</accession>
<keyword evidence="1" id="KW-0805">Transcription regulation</keyword>
<evidence type="ECO:0000313" key="4">
    <source>
        <dbReference type="EMBL" id="MCM1989778.1"/>
    </source>
</evidence>
<dbReference type="Gene3D" id="1.10.10.10">
    <property type="entry name" value="Winged helix-like DNA-binding domain superfamily/Winged helix DNA-binding domain"/>
    <property type="match status" value="1"/>
</dbReference>
<keyword evidence="2" id="KW-0804">Transcription</keyword>
<evidence type="ECO:0000313" key="5">
    <source>
        <dbReference type="Proteomes" id="UP001056429"/>
    </source>
</evidence>
<evidence type="ECO:0000256" key="2">
    <source>
        <dbReference type="ARBA" id="ARBA00023163"/>
    </source>
</evidence>
<dbReference type="PIRSF" id="PIRSF016838">
    <property type="entry name" value="PafC"/>
    <property type="match status" value="1"/>
</dbReference>
<protein>
    <submittedName>
        <fullName evidence="4">YafY family transcriptional regulator</fullName>
    </submittedName>
</protein>
<dbReference type="Pfam" id="PF25583">
    <property type="entry name" value="WCX"/>
    <property type="match status" value="1"/>
</dbReference>